<dbReference type="InterPro" id="IPR031107">
    <property type="entry name" value="Small_HSP"/>
</dbReference>
<dbReference type="PROSITE" id="PS01031">
    <property type="entry name" value="SHSP"/>
    <property type="match status" value="1"/>
</dbReference>
<accession>A0ABW8RHE3</accession>
<comment type="caution">
    <text evidence="5">The sequence shown here is derived from an EMBL/GenBank/DDBJ whole genome shotgun (WGS) entry which is preliminary data.</text>
</comment>
<feature type="region of interest" description="Disordered" evidence="3">
    <location>
        <begin position="37"/>
        <end position="58"/>
    </location>
</feature>
<reference evidence="5 6" key="1">
    <citation type="submission" date="2024-11" db="EMBL/GenBank/DDBJ databases">
        <authorList>
            <person name="Lucas J.A."/>
        </authorList>
    </citation>
    <scope>NUCLEOTIDE SEQUENCE [LARGE SCALE GENOMIC DNA]</scope>
    <source>
        <strain evidence="5 6">Z 5.4</strain>
    </source>
</reference>
<protein>
    <submittedName>
        <fullName evidence="5">Hsp20/alpha crystallin family protein</fullName>
    </submittedName>
</protein>
<evidence type="ECO:0000313" key="5">
    <source>
        <dbReference type="EMBL" id="MFK9092915.1"/>
    </source>
</evidence>
<sequence>MDMDKLKQWMDIAKNMHGGDFWNNIFDQDFAKQFMNDQQGNQPFTSPEGQGQNAREEKNSRTFPAIDLLEGEHEVIVIIELPGVLKENLELGLNGNILTIKGKALPIHPHLNISYSERFYGEFQRQITLPDTVTPNQLNAKFWNGLLFVSYQRVIDKGEIIPIE</sequence>
<keyword evidence="6" id="KW-1185">Reference proteome</keyword>
<evidence type="ECO:0000259" key="4">
    <source>
        <dbReference type="PROSITE" id="PS01031"/>
    </source>
</evidence>
<feature type="domain" description="SHSP" evidence="4">
    <location>
        <begin position="57"/>
        <end position="164"/>
    </location>
</feature>
<gene>
    <name evidence="5" type="ORF">ACJEBI_15685</name>
</gene>
<dbReference type="InterPro" id="IPR008978">
    <property type="entry name" value="HSP20-like_chaperone"/>
</dbReference>
<dbReference type="RefSeq" id="WP_406581476.1">
    <property type="nucleotide sequence ID" value="NZ_JBJHQH010000011.1"/>
</dbReference>
<dbReference type="CDD" id="cd06464">
    <property type="entry name" value="ACD_sHsps-like"/>
    <property type="match status" value="1"/>
</dbReference>
<dbReference type="InterPro" id="IPR002068">
    <property type="entry name" value="A-crystallin/Hsp20_dom"/>
</dbReference>
<dbReference type="Gene3D" id="2.60.40.790">
    <property type="match status" value="1"/>
</dbReference>
<dbReference type="PANTHER" id="PTHR11527">
    <property type="entry name" value="HEAT-SHOCK PROTEIN 20 FAMILY MEMBER"/>
    <property type="match status" value="1"/>
</dbReference>
<dbReference type="SUPFAM" id="SSF49764">
    <property type="entry name" value="HSP20-like chaperones"/>
    <property type="match status" value="1"/>
</dbReference>
<organism evidence="5 6">
    <name type="scientific">Bacillus salipaludis</name>
    <dbReference type="NCBI Taxonomy" id="2547811"/>
    <lineage>
        <taxon>Bacteria</taxon>
        <taxon>Bacillati</taxon>
        <taxon>Bacillota</taxon>
        <taxon>Bacilli</taxon>
        <taxon>Bacillales</taxon>
        <taxon>Bacillaceae</taxon>
        <taxon>Bacillus</taxon>
    </lineage>
</organism>
<dbReference type="Proteomes" id="UP001623041">
    <property type="component" value="Unassembled WGS sequence"/>
</dbReference>
<proteinExistence type="inferred from homology"/>
<evidence type="ECO:0000256" key="2">
    <source>
        <dbReference type="RuleBase" id="RU003616"/>
    </source>
</evidence>
<dbReference type="EMBL" id="JBJHQH010000011">
    <property type="protein sequence ID" value="MFK9092915.1"/>
    <property type="molecule type" value="Genomic_DNA"/>
</dbReference>
<comment type="similarity">
    <text evidence="1 2">Belongs to the small heat shock protein (HSP20) family.</text>
</comment>
<dbReference type="Pfam" id="PF00011">
    <property type="entry name" value="HSP20"/>
    <property type="match status" value="1"/>
</dbReference>
<evidence type="ECO:0000313" key="6">
    <source>
        <dbReference type="Proteomes" id="UP001623041"/>
    </source>
</evidence>
<feature type="compositionally biased region" description="Polar residues" evidence="3">
    <location>
        <begin position="37"/>
        <end position="53"/>
    </location>
</feature>
<name>A0ABW8RHE3_9BACI</name>
<evidence type="ECO:0000256" key="1">
    <source>
        <dbReference type="PROSITE-ProRule" id="PRU00285"/>
    </source>
</evidence>
<evidence type="ECO:0000256" key="3">
    <source>
        <dbReference type="SAM" id="MobiDB-lite"/>
    </source>
</evidence>